<dbReference type="RefSeq" id="WP_253758349.1">
    <property type="nucleotide sequence ID" value="NZ_JAMZDZ010000001.1"/>
</dbReference>
<dbReference type="InterPro" id="IPR006311">
    <property type="entry name" value="TAT_signal"/>
</dbReference>
<sequence>MSASKLRRGLVLGMLAAVIGGGAAGLSAAPSVLADFDWNSPAAAVDTETHSVPQQDVILTATDFDWN</sequence>
<dbReference type="EMBL" id="JBHSAY010000005">
    <property type="protein sequence ID" value="MFC4130197.1"/>
    <property type="molecule type" value="Genomic_DNA"/>
</dbReference>
<keyword evidence="3" id="KW-1185">Reference proteome</keyword>
<evidence type="ECO:0000256" key="1">
    <source>
        <dbReference type="SAM" id="SignalP"/>
    </source>
</evidence>
<dbReference type="Proteomes" id="UP001595816">
    <property type="component" value="Unassembled WGS sequence"/>
</dbReference>
<reference evidence="3" key="1">
    <citation type="journal article" date="2019" name="Int. J. Syst. Evol. Microbiol.">
        <title>The Global Catalogue of Microorganisms (GCM) 10K type strain sequencing project: providing services to taxonomists for standard genome sequencing and annotation.</title>
        <authorList>
            <consortium name="The Broad Institute Genomics Platform"/>
            <consortium name="The Broad Institute Genome Sequencing Center for Infectious Disease"/>
            <person name="Wu L."/>
            <person name="Ma J."/>
        </authorList>
    </citation>
    <scope>NUCLEOTIDE SEQUENCE [LARGE SCALE GENOMIC DNA]</scope>
    <source>
        <strain evidence="3">CGMCC 4.7289</strain>
    </source>
</reference>
<name>A0ABV8LIQ3_9ACTN</name>
<dbReference type="PROSITE" id="PS51318">
    <property type="entry name" value="TAT"/>
    <property type="match status" value="1"/>
</dbReference>
<organism evidence="2 3">
    <name type="scientific">Hamadaea flava</name>
    <dbReference type="NCBI Taxonomy" id="1742688"/>
    <lineage>
        <taxon>Bacteria</taxon>
        <taxon>Bacillati</taxon>
        <taxon>Actinomycetota</taxon>
        <taxon>Actinomycetes</taxon>
        <taxon>Micromonosporales</taxon>
        <taxon>Micromonosporaceae</taxon>
        <taxon>Hamadaea</taxon>
    </lineage>
</organism>
<accession>A0ABV8LIQ3</accession>
<feature type="chain" id="PRO_5045377247" evidence="1">
    <location>
        <begin position="35"/>
        <end position="67"/>
    </location>
</feature>
<protein>
    <submittedName>
        <fullName evidence="2">Uncharacterized protein</fullName>
    </submittedName>
</protein>
<evidence type="ECO:0000313" key="2">
    <source>
        <dbReference type="EMBL" id="MFC4130197.1"/>
    </source>
</evidence>
<gene>
    <name evidence="2" type="ORF">ACFOZ4_06215</name>
</gene>
<proteinExistence type="predicted"/>
<feature type="signal peptide" evidence="1">
    <location>
        <begin position="1"/>
        <end position="34"/>
    </location>
</feature>
<evidence type="ECO:0000313" key="3">
    <source>
        <dbReference type="Proteomes" id="UP001595816"/>
    </source>
</evidence>
<keyword evidence="1" id="KW-0732">Signal</keyword>
<comment type="caution">
    <text evidence="2">The sequence shown here is derived from an EMBL/GenBank/DDBJ whole genome shotgun (WGS) entry which is preliminary data.</text>
</comment>